<dbReference type="Proteomes" id="UP000001861">
    <property type="component" value="Unassembled WGS sequence"/>
</dbReference>
<dbReference type="OrthoDB" id="3346544at2759"/>
<dbReference type="HOGENOM" id="CLU_976637_0_0_1"/>
<keyword evidence="4" id="KW-1185">Reference proteome</keyword>
<evidence type="ECO:0000256" key="2">
    <source>
        <dbReference type="SAM" id="Phobius"/>
    </source>
</evidence>
<feature type="transmembrane region" description="Helical" evidence="2">
    <location>
        <begin position="98"/>
        <end position="120"/>
    </location>
</feature>
<dbReference type="KEGG" id="cci:CC1G_12037"/>
<organism evidence="3 4">
    <name type="scientific">Coprinopsis cinerea (strain Okayama-7 / 130 / ATCC MYA-4618 / FGSC 9003)</name>
    <name type="common">Inky cap fungus</name>
    <name type="synonym">Hormographiella aspergillata</name>
    <dbReference type="NCBI Taxonomy" id="240176"/>
    <lineage>
        <taxon>Eukaryota</taxon>
        <taxon>Fungi</taxon>
        <taxon>Dikarya</taxon>
        <taxon>Basidiomycota</taxon>
        <taxon>Agaricomycotina</taxon>
        <taxon>Agaricomycetes</taxon>
        <taxon>Agaricomycetidae</taxon>
        <taxon>Agaricales</taxon>
        <taxon>Agaricineae</taxon>
        <taxon>Psathyrellaceae</taxon>
        <taxon>Coprinopsis</taxon>
    </lineage>
</organism>
<evidence type="ECO:0000256" key="1">
    <source>
        <dbReference type="SAM" id="MobiDB-lite"/>
    </source>
</evidence>
<comment type="caution">
    <text evidence="3">The sequence shown here is derived from an EMBL/GenBank/DDBJ whole genome shotgun (WGS) entry which is preliminary data.</text>
</comment>
<dbReference type="VEuPathDB" id="FungiDB:CC1G_12037"/>
<feature type="transmembrane region" description="Helical" evidence="2">
    <location>
        <begin position="181"/>
        <end position="209"/>
    </location>
</feature>
<dbReference type="GeneID" id="6016192"/>
<feature type="transmembrane region" description="Helical" evidence="2">
    <location>
        <begin position="14"/>
        <end position="32"/>
    </location>
</feature>
<dbReference type="InParanoid" id="A8P8I1"/>
<keyword evidence="2" id="KW-1133">Transmembrane helix</keyword>
<dbReference type="RefSeq" id="XP_001839574.2">
    <property type="nucleotide sequence ID" value="XM_001839522.2"/>
</dbReference>
<gene>
    <name evidence="3" type="ORF">CC1G_12037</name>
</gene>
<dbReference type="OMA" id="WILATGM"/>
<feature type="transmembrane region" description="Helical" evidence="2">
    <location>
        <begin position="140"/>
        <end position="160"/>
    </location>
</feature>
<sequence length="285" mass="32120">MLKRQTADQFSSRIFLWGIVLIFVLIVLHNAINAYRMNMAYALTPNLTPETTVKMLQGWHRWERYATTIIAPIIHRTADMLIGLKIYRCYLIWGRKPLVILLPATIFLGSISFSILNIYWFRHRDALPSTTMYNILTATFPLYFAQNVITTGLISYKIYWQWRMSVDAGLQAAAGPGMIPLVAVVRILVESAALYTSQVFLLILFHTFWSPGSAMIQQLLVPTVGIAFALIAIRTHVGQGRDLASHPTGIELPSFRWADSGSSTESRVECEGPDETLTGRTREPA</sequence>
<feature type="region of interest" description="Disordered" evidence="1">
    <location>
        <begin position="254"/>
        <end position="285"/>
    </location>
</feature>
<dbReference type="EMBL" id="AACS02000011">
    <property type="protein sequence ID" value="EAU82249.2"/>
    <property type="molecule type" value="Genomic_DNA"/>
</dbReference>
<reference evidence="3 4" key="1">
    <citation type="journal article" date="2010" name="Proc. Natl. Acad. Sci. U.S.A.">
        <title>Insights into evolution of multicellular fungi from the assembled chromosomes of the mushroom Coprinopsis cinerea (Coprinus cinereus).</title>
        <authorList>
            <person name="Stajich J.E."/>
            <person name="Wilke S.K."/>
            <person name="Ahren D."/>
            <person name="Au C.H."/>
            <person name="Birren B.W."/>
            <person name="Borodovsky M."/>
            <person name="Burns C."/>
            <person name="Canback B."/>
            <person name="Casselton L.A."/>
            <person name="Cheng C.K."/>
            <person name="Deng J."/>
            <person name="Dietrich F.S."/>
            <person name="Fargo D.C."/>
            <person name="Farman M.L."/>
            <person name="Gathman A.C."/>
            <person name="Goldberg J."/>
            <person name="Guigo R."/>
            <person name="Hoegger P.J."/>
            <person name="Hooker J.B."/>
            <person name="Huggins A."/>
            <person name="James T.Y."/>
            <person name="Kamada T."/>
            <person name="Kilaru S."/>
            <person name="Kodira C."/>
            <person name="Kues U."/>
            <person name="Kupfer D."/>
            <person name="Kwan H.S."/>
            <person name="Lomsadze A."/>
            <person name="Li W."/>
            <person name="Lilly W.W."/>
            <person name="Ma L.J."/>
            <person name="Mackey A.J."/>
            <person name="Manning G."/>
            <person name="Martin F."/>
            <person name="Muraguchi H."/>
            <person name="Natvig D.O."/>
            <person name="Palmerini H."/>
            <person name="Ramesh M.A."/>
            <person name="Rehmeyer C.J."/>
            <person name="Roe B.A."/>
            <person name="Shenoy N."/>
            <person name="Stanke M."/>
            <person name="Ter-Hovhannisyan V."/>
            <person name="Tunlid A."/>
            <person name="Velagapudi R."/>
            <person name="Vision T.J."/>
            <person name="Zeng Q."/>
            <person name="Zolan M.E."/>
            <person name="Pukkila P.J."/>
        </authorList>
    </citation>
    <scope>NUCLEOTIDE SEQUENCE [LARGE SCALE GENOMIC DNA]</scope>
    <source>
        <strain evidence="4">Okayama-7 / 130 / ATCC MYA-4618 / FGSC 9003</strain>
    </source>
</reference>
<feature type="transmembrane region" description="Helical" evidence="2">
    <location>
        <begin position="215"/>
        <end position="233"/>
    </location>
</feature>
<proteinExistence type="predicted"/>
<keyword evidence="2" id="KW-0812">Transmembrane</keyword>
<name>A8P8I1_COPC7</name>
<keyword evidence="2" id="KW-0472">Membrane</keyword>
<dbReference type="AlphaFoldDB" id="A8P8I1"/>
<accession>A8P8I1</accession>
<protein>
    <submittedName>
        <fullName evidence="3">Uncharacterized protein</fullName>
    </submittedName>
</protein>
<evidence type="ECO:0000313" key="3">
    <source>
        <dbReference type="EMBL" id="EAU82249.2"/>
    </source>
</evidence>
<evidence type="ECO:0000313" key="4">
    <source>
        <dbReference type="Proteomes" id="UP000001861"/>
    </source>
</evidence>